<sequence>MKKVKATREGLIGGITASGYKIDKVVPFVALPDTKALFRFVRIKANDKQVIAIVLDVGPWNEHDSDYVFGPNQPAAESGIDTRGRITNKAGIDLSEKIWKQLDMKDNGPVEWEFIE</sequence>
<gene>
    <name evidence="1" type="ORF">MM415B04396_0009</name>
</gene>
<protein>
    <submittedName>
        <fullName evidence="1">Uncharacterized protein</fullName>
    </submittedName>
</protein>
<dbReference type="EMBL" id="MT143112">
    <property type="protein sequence ID" value="QJA92983.1"/>
    <property type="molecule type" value="Genomic_DNA"/>
</dbReference>
<organism evidence="1">
    <name type="scientific">viral metagenome</name>
    <dbReference type="NCBI Taxonomy" id="1070528"/>
    <lineage>
        <taxon>unclassified sequences</taxon>
        <taxon>metagenomes</taxon>
        <taxon>organismal metagenomes</taxon>
    </lineage>
</organism>
<reference evidence="1" key="1">
    <citation type="submission" date="2020-03" db="EMBL/GenBank/DDBJ databases">
        <title>The deep terrestrial virosphere.</title>
        <authorList>
            <person name="Holmfeldt K."/>
            <person name="Nilsson E."/>
            <person name="Simone D."/>
            <person name="Lopez-Fernandez M."/>
            <person name="Wu X."/>
            <person name="de Brujin I."/>
            <person name="Lundin D."/>
            <person name="Andersson A."/>
            <person name="Bertilsson S."/>
            <person name="Dopson M."/>
        </authorList>
    </citation>
    <scope>NUCLEOTIDE SEQUENCE</scope>
    <source>
        <strain evidence="1">MM415B04396</strain>
    </source>
</reference>
<evidence type="ECO:0000313" key="1">
    <source>
        <dbReference type="EMBL" id="QJA92983.1"/>
    </source>
</evidence>
<accession>A0A6M3LEX2</accession>
<name>A0A6M3LEX2_9ZZZZ</name>
<proteinExistence type="predicted"/>
<dbReference type="AlphaFoldDB" id="A0A6M3LEX2"/>